<accession>A0A1G6TPP2</accession>
<dbReference type="Proteomes" id="UP000198949">
    <property type="component" value="Unassembled WGS sequence"/>
</dbReference>
<dbReference type="AlphaFoldDB" id="A0A1G6TPP2"/>
<dbReference type="OrthoDB" id="4570646at2"/>
<feature type="domain" description="DUF397" evidence="2">
    <location>
        <begin position="5"/>
        <end position="24"/>
    </location>
</feature>
<evidence type="ECO:0000259" key="2">
    <source>
        <dbReference type="Pfam" id="PF04149"/>
    </source>
</evidence>
<gene>
    <name evidence="3" type="ORF">SAMN05216270_10376</name>
</gene>
<keyword evidence="4" id="KW-1185">Reference proteome</keyword>
<evidence type="ECO:0000256" key="1">
    <source>
        <dbReference type="SAM" id="MobiDB-lite"/>
    </source>
</evidence>
<feature type="domain" description="DUF397" evidence="2">
    <location>
        <begin position="26"/>
        <end position="80"/>
    </location>
</feature>
<dbReference type="InterPro" id="IPR007278">
    <property type="entry name" value="DUF397"/>
</dbReference>
<feature type="region of interest" description="Disordered" evidence="1">
    <location>
        <begin position="1"/>
        <end position="57"/>
    </location>
</feature>
<dbReference type="Pfam" id="PF04149">
    <property type="entry name" value="DUF397"/>
    <property type="match status" value="2"/>
</dbReference>
<proteinExistence type="predicted"/>
<dbReference type="EMBL" id="FNAD01000003">
    <property type="protein sequence ID" value="SDD30834.1"/>
    <property type="molecule type" value="Genomic_DNA"/>
</dbReference>
<dbReference type="STRING" id="58114.SAMN05216270_10376"/>
<protein>
    <recommendedName>
        <fullName evidence="2">DUF397 domain-containing protein</fullName>
    </recommendedName>
</protein>
<evidence type="ECO:0000313" key="3">
    <source>
        <dbReference type="EMBL" id="SDD30834.1"/>
    </source>
</evidence>
<evidence type="ECO:0000313" key="4">
    <source>
        <dbReference type="Proteomes" id="UP000198949"/>
    </source>
</evidence>
<organism evidence="3 4">
    <name type="scientific">Glycomyces harbinensis</name>
    <dbReference type="NCBI Taxonomy" id="58114"/>
    <lineage>
        <taxon>Bacteria</taxon>
        <taxon>Bacillati</taxon>
        <taxon>Actinomycetota</taxon>
        <taxon>Actinomycetes</taxon>
        <taxon>Glycomycetales</taxon>
        <taxon>Glycomycetaceae</taxon>
        <taxon>Glycomyces</taxon>
    </lineage>
</organism>
<reference evidence="4" key="1">
    <citation type="submission" date="2016-10" db="EMBL/GenBank/DDBJ databases">
        <authorList>
            <person name="Varghese N."/>
            <person name="Submissions S."/>
        </authorList>
    </citation>
    <scope>NUCLEOTIDE SEQUENCE [LARGE SCALE GENOMIC DNA]</scope>
    <source>
        <strain evidence="4">CGMCC 4.3516</strain>
    </source>
</reference>
<name>A0A1G6TPP2_9ACTN</name>
<dbReference type="RefSeq" id="WP_091030509.1">
    <property type="nucleotide sequence ID" value="NZ_FNAD01000003.1"/>
</dbReference>
<sequence length="82" mass="8876">MSQDGWRKSSRSQGTADSNCVELRVAPWRKSSRSNGAENSACVEARPAGTGFQVRDSKLGDGSPIFDLKTADFTALLQQADR</sequence>